<evidence type="ECO:0000256" key="4">
    <source>
        <dbReference type="ARBA" id="ARBA00022741"/>
    </source>
</evidence>
<keyword evidence="13" id="KW-1185">Reference proteome</keyword>
<evidence type="ECO:0000256" key="10">
    <source>
        <dbReference type="SAM" id="MobiDB-lite"/>
    </source>
</evidence>
<dbReference type="PROSITE" id="PS50011">
    <property type="entry name" value="PROTEIN_KINASE_DOM"/>
    <property type="match status" value="1"/>
</dbReference>
<dbReference type="EC" id="2.7.11.1" evidence="1"/>
<evidence type="ECO:0000256" key="2">
    <source>
        <dbReference type="ARBA" id="ARBA00022527"/>
    </source>
</evidence>
<evidence type="ECO:0000313" key="12">
    <source>
        <dbReference type="EMBL" id="KAH6597487.1"/>
    </source>
</evidence>
<dbReference type="InterPro" id="IPR051138">
    <property type="entry name" value="PIM_Ser/Thr_kinase"/>
</dbReference>
<evidence type="ECO:0000256" key="9">
    <source>
        <dbReference type="PROSITE-ProRule" id="PRU10141"/>
    </source>
</evidence>
<evidence type="ECO:0000256" key="6">
    <source>
        <dbReference type="ARBA" id="ARBA00022840"/>
    </source>
</evidence>
<dbReference type="Pfam" id="PF00069">
    <property type="entry name" value="Pkinase"/>
    <property type="match status" value="1"/>
</dbReference>
<feature type="compositionally biased region" description="Polar residues" evidence="10">
    <location>
        <begin position="97"/>
        <end position="110"/>
    </location>
</feature>
<dbReference type="InterPro" id="IPR000719">
    <property type="entry name" value="Prot_kinase_dom"/>
</dbReference>
<evidence type="ECO:0000313" key="13">
    <source>
        <dbReference type="Proteomes" id="UP001648503"/>
    </source>
</evidence>
<comment type="catalytic activity">
    <reaction evidence="8">
        <text>L-seryl-[protein] + ATP = O-phospho-L-seryl-[protein] + ADP + H(+)</text>
        <dbReference type="Rhea" id="RHEA:17989"/>
        <dbReference type="Rhea" id="RHEA-COMP:9863"/>
        <dbReference type="Rhea" id="RHEA-COMP:11604"/>
        <dbReference type="ChEBI" id="CHEBI:15378"/>
        <dbReference type="ChEBI" id="CHEBI:29999"/>
        <dbReference type="ChEBI" id="CHEBI:30616"/>
        <dbReference type="ChEBI" id="CHEBI:83421"/>
        <dbReference type="ChEBI" id="CHEBI:456216"/>
        <dbReference type="EC" id="2.7.11.1"/>
    </reaction>
</comment>
<dbReference type="PROSITE" id="PS00107">
    <property type="entry name" value="PROTEIN_KINASE_ATP"/>
    <property type="match status" value="1"/>
</dbReference>
<accession>A0ABQ8FIR7</accession>
<comment type="catalytic activity">
    <reaction evidence="7">
        <text>L-threonyl-[protein] + ATP = O-phospho-L-threonyl-[protein] + ADP + H(+)</text>
        <dbReference type="Rhea" id="RHEA:46608"/>
        <dbReference type="Rhea" id="RHEA-COMP:11060"/>
        <dbReference type="Rhea" id="RHEA-COMP:11605"/>
        <dbReference type="ChEBI" id="CHEBI:15378"/>
        <dbReference type="ChEBI" id="CHEBI:30013"/>
        <dbReference type="ChEBI" id="CHEBI:30616"/>
        <dbReference type="ChEBI" id="CHEBI:61977"/>
        <dbReference type="ChEBI" id="CHEBI:456216"/>
        <dbReference type="EC" id="2.7.11.1"/>
    </reaction>
</comment>
<dbReference type="InterPro" id="IPR017441">
    <property type="entry name" value="Protein_kinase_ATP_BS"/>
</dbReference>
<evidence type="ECO:0000256" key="3">
    <source>
        <dbReference type="ARBA" id="ARBA00022679"/>
    </source>
</evidence>
<evidence type="ECO:0000256" key="1">
    <source>
        <dbReference type="ARBA" id="ARBA00012513"/>
    </source>
</evidence>
<feature type="region of interest" description="Disordered" evidence="10">
    <location>
        <begin position="97"/>
        <end position="121"/>
    </location>
</feature>
<protein>
    <recommendedName>
        <fullName evidence="1">non-specific serine/threonine protein kinase</fullName>
        <ecNumber evidence="1">2.7.11.1</ecNumber>
    </recommendedName>
</protein>
<feature type="domain" description="Protein kinase" evidence="11">
    <location>
        <begin position="155"/>
        <end position="448"/>
    </location>
</feature>
<keyword evidence="2" id="KW-0723">Serine/threonine-protein kinase</keyword>
<dbReference type="InterPro" id="IPR011009">
    <property type="entry name" value="Kinase-like_dom_sf"/>
</dbReference>
<dbReference type="EMBL" id="JAFCIX010000143">
    <property type="protein sequence ID" value="KAH6597487.1"/>
    <property type="molecule type" value="Genomic_DNA"/>
</dbReference>
<dbReference type="PANTHER" id="PTHR22984:SF11">
    <property type="entry name" value="AURORA KINASE-RELATED"/>
    <property type="match status" value="1"/>
</dbReference>
<feature type="compositionally biased region" description="Polar residues" evidence="10">
    <location>
        <begin position="19"/>
        <end position="39"/>
    </location>
</feature>
<dbReference type="SUPFAM" id="SSF56112">
    <property type="entry name" value="Protein kinase-like (PK-like)"/>
    <property type="match status" value="1"/>
</dbReference>
<comment type="caution">
    <text evidence="12">The sequence shown here is derived from an EMBL/GenBank/DDBJ whole genome shotgun (WGS) entry which is preliminary data.</text>
</comment>
<dbReference type="Proteomes" id="UP001648503">
    <property type="component" value="Unassembled WGS sequence"/>
</dbReference>
<feature type="region of interest" description="Disordered" evidence="10">
    <location>
        <begin position="19"/>
        <end position="40"/>
    </location>
</feature>
<reference evidence="12 13" key="1">
    <citation type="submission" date="2021-02" db="EMBL/GenBank/DDBJ databases">
        <title>Variation within the Batrachochytrium salamandrivorans European outbreak.</title>
        <authorList>
            <person name="Kelly M."/>
            <person name="Pasmans F."/>
            <person name="Shea T.P."/>
            <person name="Munoz J.F."/>
            <person name="Carranza S."/>
            <person name="Cuomo C.A."/>
            <person name="Martel A."/>
        </authorList>
    </citation>
    <scope>NUCLEOTIDE SEQUENCE [LARGE SCALE GENOMIC DNA]</scope>
    <source>
        <strain evidence="12 13">AMFP18/2</strain>
    </source>
</reference>
<dbReference type="Gene3D" id="3.30.200.20">
    <property type="entry name" value="Phosphorylase Kinase, domain 1"/>
    <property type="match status" value="1"/>
</dbReference>
<keyword evidence="5" id="KW-0418">Kinase</keyword>
<evidence type="ECO:0000256" key="7">
    <source>
        <dbReference type="ARBA" id="ARBA00047899"/>
    </source>
</evidence>
<dbReference type="Gene3D" id="1.10.510.10">
    <property type="entry name" value="Transferase(Phosphotransferase) domain 1"/>
    <property type="match status" value="1"/>
</dbReference>
<keyword evidence="6 9" id="KW-0067">ATP-binding</keyword>
<organism evidence="12 13">
    <name type="scientific">Batrachochytrium salamandrivorans</name>
    <dbReference type="NCBI Taxonomy" id="1357716"/>
    <lineage>
        <taxon>Eukaryota</taxon>
        <taxon>Fungi</taxon>
        <taxon>Fungi incertae sedis</taxon>
        <taxon>Chytridiomycota</taxon>
        <taxon>Chytridiomycota incertae sedis</taxon>
        <taxon>Chytridiomycetes</taxon>
        <taxon>Rhizophydiales</taxon>
        <taxon>Rhizophydiales incertae sedis</taxon>
        <taxon>Batrachochytrium</taxon>
    </lineage>
</organism>
<evidence type="ECO:0000259" key="11">
    <source>
        <dbReference type="PROSITE" id="PS50011"/>
    </source>
</evidence>
<gene>
    <name evidence="12" type="ORF">BASA50_004404</name>
</gene>
<sequence>MFDPLLWVLPHFVTPHYAGQTTQGNNDGVNQASGSNPNPKQAGLFALKVYPINLSGFLRKTKAPDQSGASSSVDTKPKKVCKGLRWLRNLFKSCARQQSPPELQPSTSHDPPQPDKMPLPDYVGKAEAESYNQDRNPEQYDAFIESEAKYFKSKYVFKKELGEGDFGTVYLATQKSNGMKVAYKSIIKSKVEKYALELSPPPRCYTPNPLSRYKKLAVTQCMLPRPLNLLVPHEVLLHMYLSRPGNENPYVPRAFDYFILKNEFILVMDYIDEEWVSLLSYLEEKRRLGVSEARNILKKVINAAINLKQHGVFHNDLHTGNVMYDPKTGEIKLIDFGMSIIRPGWKEGTFSPLNSLDSSSTASEYKAGPSELKGIQKIGQLLSNLLTGIRLYKDDFKYGALMRKTILPDPDSSQSELKEKAIDLVNILVSRDPKQMPSLEAILKHSFFRLDNKE</sequence>
<keyword evidence="3" id="KW-0808">Transferase</keyword>
<keyword evidence="4 9" id="KW-0547">Nucleotide-binding</keyword>
<name>A0ABQ8FIR7_9FUNG</name>
<dbReference type="SMART" id="SM00220">
    <property type="entry name" value="S_TKc"/>
    <property type="match status" value="1"/>
</dbReference>
<evidence type="ECO:0000256" key="8">
    <source>
        <dbReference type="ARBA" id="ARBA00048679"/>
    </source>
</evidence>
<feature type="binding site" evidence="9">
    <location>
        <position position="188"/>
    </location>
    <ligand>
        <name>ATP</name>
        <dbReference type="ChEBI" id="CHEBI:30616"/>
    </ligand>
</feature>
<evidence type="ECO:0000256" key="5">
    <source>
        <dbReference type="ARBA" id="ARBA00022777"/>
    </source>
</evidence>
<proteinExistence type="predicted"/>
<dbReference type="PANTHER" id="PTHR22984">
    <property type="entry name" value="SERINE/THREONINE-PROTEIN KINASE PIM"/>
    <property type="match status" value="1"/>
</dbReference>